<sequence>MNEAKEKWMPEIYCLGASTPYAYTWPDGRSETRTERLGPSKEKENFNGEGGMVRLDLPGNTCGVDLVNTTSSIVKAKRLGLPNHLISNKIVSNENNTNATKLSQPSKAKVCCKEISHIKFLNSSAIKYKCGEAEYVAKSTASQVALARATEAGERLKSGRLARLCRGGEGERWKKEARVGKRGGVRGGARGWMSLEAKWAE</sequence>
<reference evidence="2 3" key="1">
    <citation type="submission" date="2015-09" db="EMBL/GenBank/DDBJ databases">
        <title>Atta colombica WGS genome.</title>
        <authorList>
            <person name="Nygaard S."/>
            <person name="Hu H."/>
            <person name="Boomsma J."/>
            <person name="Zhang G."/>
        </authorList>
    </citation>
    <scope>NUCLEOTIDE SEQUENCE [LARGE SCALE GENOMIC DNA]</scope>
    <source>
        <strain evidence="2">Treedump-2</strain>
        <tissue evidence="2">Whole body</tissue>
    </source>
</reference>
<dbReference type="Proteomes" id="UP000078540">
    <property type="component" value="Unassembled WGS sequence"/>
</dbReference>
<dbReference type="EMBL" id="KQ976455">
    <property type="protein sequence ID" value="KYM85010.1"/>
    <property type="molecule type" value="Genomic_DNA"/>
</dbReference>
<evidence type="ECO:0000313" key="2">
    <source>
        <dbReference type="EMBL" id="KYM85010.1"/>
    </source>
</evidence>
<organism evidence="2 3">
    <name type="scientific">Atta colombica</name>
    <dbReference type="NCBI Taxonomy" id="520822"/>
    <lineage>
        <taxon>Eukaryota</taxon>
        <taxon>Metazoa</taxon>
        <taxon>Ecdysozoa</taxon>
        <taxon>Arthropoda</taxon>
        <taxon>Hexapoda</taxon>
        <taxon>Insecta</taxon>
        <taxon>Pterygota</taxon>
        <taxon>Neoptera</taxon>
        <taxon>Endopterygota</taxon>
        <taxon>Hymenoptera</taxon>
        <taxon>Apocrita</taxon>
        <taxon>Aculeata</taxon>
        <taxon>Formicoidea</taxon>
        <taxon>Formicidae</taxon>
        <taxon>Myrmicinae</taxon>
        <taxon>Atta</taxon>
    </lineage>
</organism>
<accession>A0A195BK68</accession>
<gene>
    <name evidence="2" type="ORF">ALC53_04798</name>
</gene>
<dbReference type="AlphaFoldDB" id="A0A195BK68"/>
<feature type="region of interest" description="Disordered" evidence="1">
    <location>
        <begin position="27"/>
        <end position="50"/>
    </location>
</feature>
<name>A0A195BK68_9HYME</name>
<proteinExistence type="predicted"/>
<feature type="compositionally biased region" description="Basic and acidic residues" evidence="1">
    <location>
        <begin position="28"/>
        <end position="46"/>
    </location>
</feature>
<evidence type="ECO:0000256" key="1">
    <source>
        <dbReference type="SAM" id="MobiDB-lite"/>
    </source>
</evidence>
<evidence type="ECO:0000313" key="3">
    <source>
        <dbReference type="Proteomes" id="UP000078540"/>
    </source>
</evidence>
<keyword evidence="3" id="KW-1185">Reference proteome</keyword>
<protein>
    <submittedName>
        <fullName evidence="2">Uncharacterized protein</fullName>
    </submittedName>
</protein>